<dbReference type="NCBIfam" id="NF041195">
    <property type="entry name" value="ScbA_BarX_GamBu"/>
    <property type="match status" value="1"/>
</dbReference>
<gene>
    <name evidence="3" type="ORF">D7D52_08100</name>
</gene>
<name>A0A386Z7R9_9NOCA</name>
<feature type="domain" description="A-factor biosynthesis hotdog" evidence="2">
    <location>
        <begin position="218"/>
        <end position="333"/>
    </location>
</feature>
<feature type="region of interest" description="Disordered" evidence="1">
    <location>
        <begin position="1"/>
        <end position="28"/>
    </location>
</feature>
<proteinExistence type="predicted"/>
<dbReference type="InterPro" id="IPR047757">
    <property type="entry name" value="AfsA-like"/>
</dbReference>
<feature type="domain" description="A-factor biosynthesis hotdog" evidence="2">
    <location>
        <begin position="43"/>
        <end position="176"/>
    </location>
</feature>
<dbReference type="InterPro" id="IPR005509">
    <property type="entry name" value="AfsA_hotdog_dom"/>
</dbReference>
<dbReference type="Pfam" id="PF03756">
    <property type="entry name" value="AfsA"/>
    <property type="match status" value="2"/>
</dbReference>
<feature type="compositionally biased region" description="Low complexity" evidence="1">
    <location>
        <begin position="1"/>
        <end position="15"/>
    </location>
</feature>
<evidence type="ECO:0000313" key="4">
    <source>
        <dbReference type="Proteomes" id="UP000267164"/>
    </source>
</evidence>
<sequence>MAGGKTVTTTQPLRTTRTRTADAPARPGVRASHIRTVPRALAHRHAVAEVFVTSLEAEAADSFVVGAQLPRMHGHYGDHAGALAAHHDLIAVMEAARQASIAVTHEFYGVPTEMAFLVRTFNGTGIDSAAWEIGSAPADLELRVRALRAHHRGEHLEGLDLVLDISCDGVAMGTVDGSFSWVNPRQWAAIRTGYRKHLGLGPFETPASAGPRAAAAQVGRENPRNVVIGVPEATTRRARAAVIADTTHPILFDHQLDHVPGNLLIEACRQTALTTMGGRLPRLISVTSAFDQFVELDLPTVCVAERSESGVDATVVHCEIRQAGAIAARIDLEFAAAAPEEDGGR</sequence>
<evidence type="ECO:0000259" key="2">
    <source>
        <dbReference type="Pfam" id="PF03756"/>
    </source>
</evidence>
<protein>
    <submittedName>
        <fullName evidence="3">Gamma-butyrolactone biosynthesis protein</fullName>
    </submittedName>
</protein>
<organism evidence="3 4">
    <name type="scientific">Nocardia yunnanensis</name>
    <dbReference type="NCBI Taxonomy" id="2382165"/>
    <lineage>
        <taxon>Bacteria</taxon>
        <taxon>Bacillati</taxon>
        <taxon>Actinomycetota</taxon>
        <taxon>Actinomycetes</taxon>
        <taxon>Mycobacteriales</taxon>
        <taxon>Nocardiaceae</taxon>
        <taxon>Nocardia</taxon>
    </lineage>
</organism>
<dbReference type="AlphaFoldDB" id="A0A386Z7R9"/>
<dbReference type="KEGG" id="nyu:D7D52_08100"/>
<evidence type="ECO:0000256" key="1">
    <source>
        <dbReference type="SAM" id="MobiDB-lite"/>
    </source>
</evidence>
<dbReference type="EMBL" id="CP032568">
    <property type="protein sequence ID" value="AYF73832.1"/>
    <property type="molecule type" value="Genomic_DNA"/>
</dbReference>
<keyword evidence="4" id="KW-1185">Reference proteome</keyword>
<dbReference type="Proteomes" id="UP000267164">
    <property type="component" value="Chromosome"/>
</dbReference>
<dbReference type="GO" id="GO:0016740">
    <property type="term" value="F:transferase activity"/>
    <property type="evidence" value="ECO:0007669"/>
    <property type="project" value="InterPro"/>
</dbReference>
<accession>A0A386Z7R9</accession>
<evidence type="ECO:0000313" key="3">
    <source>
        <dbReference type="EMBL" id="AYF73832.1"/>
    </source>
</evidence>
<reference evidence="3 4" key="1">
    <citation type="submission" date="2018-09" db="EMBL/GenBank/DDBJ databases">
        <title>Nocardia yunnanensis sp. nov., an actinomycete isolated from a soil sample.</title>
        <authorList>
            <person name="Zhang J."/>
        </authorList>
    </citation>
    <scope>NUCLEOTIDE SEQUENCE [LARGE SCALE GENOMIC DNA]</scope>
    <source>
        <strain evidence="3 4">CFHS0054</strain>
    </source>
</reference>
<dbReference type="OrthoDB" id="7838374at2"/>